<accession>A0ABV3ERN6</accession>
<reference evidence="1 2" key="1">
    <citation type="submission" date="2024-06" db="EMBL/GenBank/DDBJ databases">
        <title>The Natural Products Discovery Center: Release of the First 8490 Sequenced Strains for Exploring Actinobacteria Biosynthetic Diversity.</title>
        <authorList>
            <person name="Kalkreuter E."/>
            <person name="Kautsar S.A."/>
            <person name="Yang D."/>
            <person name="Bader C.D."/>
            <person name="Teijaro C.N."/>
            <person name="Fluegel L."/>
            <person name="Davis C.M."/>
            <person name="Simpson J.R."/>
            <person name="Lauterbach L."/>
            <person name="Steele A.D."/>
            <person name="Gui C."/>
            <person name="Meng S."/>
            <person name="Li G."/>
            <person name="Viehrig K."/>
            <person name="Ye F."/>
            <person name="Su P."/>
            <person name="Kiefer A.F."/>
            <person name="Nichols A."/>
            <person name="Cepeda A.J."/>
            <person name="Yan W."/>
            <person name="Fan B."/>
            <person name="Jiang Y."/>
            <person name="Adhikari A."/>
            <person name="Zheng C.-J."/>
            <person name="Schuster L."/>
            <person name="Cowan T.M."/>
            <person name="Smanski M.J."/>
            <person name="Chevrette M.G."/>
            <person name="De Carvalho L.P.S."/>
            <person name="Shen B."/>
        </authorList>
    </citation>
    <scope>NUCLEOTIDE SEQUENCE [LARGE SCALE GENOMIC DNA]</scope>
    <source>
        <strain evidence="1 2">NPDC048117</strain>
    </source>
</reference>
<keyword evidence="2" id="KW-1185">Reference proteome</keyword>
<evidence type="ECO:0000313" key="1">
    <source>
        <dbReference type="EMBL" id="MEU9578778.1"/>
    </source>
</evidence>
<dbReference type="Proteomes" id="UP001551584">
    <property type="component" value="Unassembled WGS sequence"/>
</dbReference>
<protein>
    <submittedName>
        <fullName evidence="1">Uncharacterized protein</fullName>
    </submittedName>
</protein>
<comment type="caution">
    <text evidence="1">The sequence shown here is derived from an EMBL/GenBank/DDBJ whole genome shotgun (WGS) entry which is preliminary data.</text>
</comment>
<gene>
    <name evidence="1" type="ORF">AB0D95_16200</name>
</gene>
<evidence type="ECO:0000313" key="2">
    <source>
        <dbReference type="Proteomes" id="UP001551584"/>
    </source>
</evidence>
<proteinExistence type="predicted"/>
<sequence>MHPDCRYPAEWHAAEEEAEQAWLEDWIRTHRHTLTTTPAA</sequence>
<dbReference type="EMBL" id="JBEZNA010000034">
    <property type="protein sequence ID" value="MEU9578778.1"/>
    <property type="molecule type" value="Genomic_DNA"/>
</dbReference>
<organism evidence="1 2">
    <name type="scientific">Streptomyces chilikensis</name>
    <dbReference type="NCBI Taxonomy" id="1194079"/>
    <lineage>
        <taxon>Bacteria</taxon>
        <taxon>Bacillati</taxon>
        <taxon>Actinomycetota</taxon>
        <taxon>Actinomycetes</taxon>
        <taxon>Kitasatosporales</taxon>
        <taxon>Streptomycetaceae</taxon>
        <taxon>Streptomyces</taxon>
    </lineage>
</organism>
<name>A0ABV3ERN6_9ACTN</name>
<dbReference type="RefSeq" id="WP_359273108.1">
    <property type="nucleotide sequence ID" value="NZ_JBEZNA010000034.1"/>
</dbReference>